<sequence length="420" mass="47072">MRGLLLVAVFFLSGHVVGSVIKGSGGNAMEPLNSAGVRLAFTCVHEKDPVVPNDVDMIFHYARWLQKNNQLKRVSQVDADVERLYRIAAENGHHKANINLQNGAMRGRFKLTGREHLRFSEELIGAGIATGYLFVSYFLKQGSAGLRQDPDMSMRYLRKAADEGNAQAQYAVGEKLAPIDIAPAVARQMRRCAAEQGHGAAAVALAVNLRRTGQYREALELFQMGTAAGYEHAAGYLDDGFRGPEPENSLHFLAQQMDLERAERYNKIWHILASYSYADPKVPEINDIVPLPPAKLPPWDGKLQWLEARLANVPPERPSEVLIHKMAQAKVLDPVTGKPMPGSPAFNETNFPVMTCLSGEACPESGYWKIVWTSWTEHVRYFEQGEVMPLHLMTWPEPRLWPLRDKIVQRNERVRWGLLG</sequence>
<reference evidence="3" key="1">
    <citation type="submission" date="2018-08" db="EMBL/GenBank/DDBJ databases">
        <authorList>
            <person name="Blom J."/>
        </authorList>
    </citation>
    <scope>NUCLEOTIDE SEQUENCE [LARGE SCALE GENOMIC DNA]</scope>
    <source>
        <strain evidence="3">CCOS 865</strain>
    </source>
</reference>
<evidence type="ECO:0000313" key="2">
    <source>
        <dbReference type="EMBL" id="SYX90774.1"/>
    </source>
</evidence>
<organism evidence="2 3">
    <name type="scientific">Pseudomonas reidholzensis</name>
    <dbReference type="NCBI Taxonomy" id="1785162"/>
    <lineage>
        <taxon>Bacteria</taxon>
        <taxon>Pseudomonadati</taxon>
        <taxon>Pseudomonadota</taxon>
        <taxon>Gammaproteobacteria</taxon>
        <taxon>Pseudomonadales</taxon>
        <taxon>Pseudomonadaceae</taxon>
        <taxon>Pseudomonas</taxon>
    </lineage>
</organism>
<evidence type="ECO:0000313" key="3">
    <source>
        <dbReference type="Proteomes" id="UP000263595"/>
    </source>
</evidence>
<protein>
    <submittedName>
        <fullName evidence="2">Lipoprotein</fullName>
    </submittedName>
</protein>
<evidence type="ECO:0000259" key="1">
    <source>
        <dbReference type="Pfam" id="PF19933"/>
    </source>
</evidence>
<dbReference type="InterPro" id="IPR045653">
    <property type="entry name" value="DUF6396"/>
</dbReference>
<gene>
    <name evidence="2" type="ORF">CCOS865_03041</name>
</gene>
<accession>A0A383RVV1</accession>
<dbReference type="SUPFAM" id="SSF81901">
    <property type="entry name" value="HCP-like"/>
    <property type="match status" value="1"/>
</dbReference>
<name>A0A383RVV1_9PSED</name>
<feature type="domain" description="DUF6396" evidence="1">
    <location>
        <begin position="233"/>
        <end position="340"/>
    </location>
</feature>
<dbReference type="RefSeq" id="WP_244216124.1">
    <property type="nucleotide sequence ID" value="NZ_UNOZ01000022.1"/>
</dbReference>
<dbReference type="InterPro" id="IPR011990">
    <property type="entry name" value="TPR-like_helical_dom_sf"/>
</dbReference>
<dbReference type="AlphaFoldDB" id="A0A383RVV1"/>
<keyword evidence="2" id="KW-0449">Lipoprotein</keyword>
<dbReference type="Pfam" id="PF19933">
    <property type="entry name" value="DUF6396"/>
    <property type="match status" value="1"/>
</dbReference>
<dbReference type="Proteomes" id="UP000263595">
    <property type="component" value="Unassembled WGS sequence"/>
</dbReference>
<keyword evidence="3" id="KW-1185">Reference proteome</keyword>
<dbReference type="EMBL" id="UNOZ01000022">
    <property type="protein sequence ID" value="SYX90774.1"/>
    <property type="molecule type" value="Genomic_DNA"/>
</dbReference>
<dbReference type="Gene3D" id="1.25.40.10">
    <property type="entry name" value="Tetratricopeptide repeat domain"/>
    <property type="match status" value="1"/>
</dbReference>
<proteinExistence type="predicted"/>